<sequence length="132" mass="14255">MGRGRMLVEMGGGRRLDVLGVVGHLERRRVCVEVGWGRVEMLVEEVRRGRRHGGAHIVVSNVKRRWAVVGGGRLSVHVLLLLVPHRSPWSSAAPGVSANQVDVLHRLDALPGVGAVRVAESLDRSPFSAGGH</sequence>
<keyword evidence="2" id="KW-1185">Reference proteome</keyword>
<name>A0AAN8BUV4_9TELE</name>
<accession>A0AAN8BUV4</accession>
<dbReference type="EMBL" id="JAULUE010002055">
    <property type="protein sequence ID" value="KAK5892295.1"/>
    <property type="molecule type" value="Genomic_DNA"/>
</dbReference>
<reference evidence="1 2" key="1">
    <citation type="journal article" date="2023" name="Mol. Biol. Evol.">
        <title>Genomics of Secondarily Temperate Adaptation in the Only Non-Antarctic Icefish.</title>
        <authorList>
            <person name="Rivera-Colon A.G."/>
            <person name="Rayamajhi N."/>
            <person name="Minhas B.F."/>
            <person name="Madrigal G."/>
            <person name="Bilyk K.T."/>
            <person name="Yoon V."/>
            <person name="Hune M."/>
            <person name="Gregory S."/>
            <person name="Cheng C.H.C."/>
            <person name="Catchen J.M."/>
        </authorList>
    </citation>
    <scope>NUCLEOTIDE SEQUENCE [LARGE SCALE GENOMIC DNA]</scope>
    <source>
        <strain evidence="1">JC2023a</strain>
    </source>
</reference>
<comment type="caution">
    <text evidence="1">The sequence shown here is derived from an EMBL/GenBank/DDBJ whole genome shotgun (WGS) entry which is preliminary data.</text>
</comment>
<organism evidence="1 2">
    <name type="scientific">Champsocephalus esox</name>
    <name type="common">pike icefish</name>
    <dbReference type="NCBI Taxonomy" id="159716"/>
    <lineage>
        <taxon>Eukaryota</taxon>
        <taxon>Metazoa</taxon>
        <taxon>Chordata</taxon>
        <taxon>Craniata</taxon>
        <taxon>Vertebrata</taxon>
        <taxon>Euteleostomi</taxon>
        <taxon>Actinopterygii</taxon>
        <taxon>Neopterygii</taxon>
        <taxon>Teleostei</taxon>
        <taxon>Neoteleostei</taxon>
        <taxon>Acanthomorphata</taxon>
        <taxon>Eupercaria</taxon>
        <taxon>Perciformes</taxon>
        <taxon>Notothenioidei</taxon>
        <taxon>Channichthyidae</taxon>
        <taxon>Champsocephalus</taxon>
    </lineage>
</organism>
<evidence type="ECO:0000313" key="1">
    <source>
        <dbReference type="EMBL" id="KAK5892295.1"/>
    </source>
</evidence>
<evidence type="ECO:0000313" key="2">
    <source>
        <dbReference type="Proteomes" id="UP001335648"/>
    </source>
</evidence>
<gene>
    <name evidence="1" type="ORF">CesoFtcFv8_012687</name>
</gene>
<proteinExistence type="predicted"/>
<dbReference type="AlphaFoldDB" id="A0AAN8BUV4"/>
<protein>
    <submittedName>
        <fullName evidence="1">Uncharacterized protein</fullName>
    </submittedName>
</protein>
<dbReference type="Proteomes" id="UP001335648">
    <property type="component" value="Unassembled WGS sequence"/>
</dbReference>